<dbReference type="PANTHER" id="PTHR31157">
    <property type="entry name" value="SCP DOMAIN-CONTAINING PROTEIN"/>
    <property type="match status" value="1"/>
</dbReference>
<dbReference type="CDD" id="cd05379">
    <property type="entry name" value="CAP_bacterial"/>
    <property type="match status" value="1"/>
</dbReference>
<dbReference type="Gene3D" id="3.40.33.10">
    <property type="entry name" value="CAP"/>
    <property type="match status" value="1"/>
</dbReference>
<feature type="chain" id="PRO_5003265366" description="SCP domain-containing protein" evidence="1">
    <location>
        <begin position="23"/>
        <end position="306"/>
    </location>
</feature>
<dbReference type="PANTHER" id="PTHR31157:SF2">
    <property type="entry name" value="SCP DOMAIN-CONTAINING PROTEIN"/>
    <property type="match status" value="1"/>
</dbReference>
<dbReference type="Pfam" id="PF00188">
    <property type="entry name" value="CAP"/>
    <property type="match status" value="1"/>
</dbReference>
<dbReference type="AlphaFoldDB" id="F0ZS87"/>
<evidence type="ECO:0000313" key="4">
    <source>
        <dbReference type="Proteomes" id="UP000001064"/>
    </source>
</evidence>
<feature type="signal peptide" evidence="1">
    <location>
        <begin position="1"/>
        <end position="22"/>
    </location>
</feature>
<accession>F0ZS87</accession>
<dbReference type="InterPro" id="IPR014044">
    <property type="entry name" value="CAP_dom"/>
</dbReference>
<dbReference type="Proteomes" id="UP000001064">
    <property type="component" value="Unassembled WGS sequence"/>
</dbReference>
<dbReference type="eggNOG" id="ENOG502RC17">
    <property type="taxonomic scope" value="Eukaryota"/>
</dbReference>
<evidence type="ECO:0000256" key="1">
    <source>
        <dbReference type="SAM" id="SignalP"/>
    </source>
</evidence>
<dbReference type="KEGG" id="dpp:DICPUDRAFT_19562"/>
<sequence>MKILFCLILSILIFNQFYHTNGYGESLNGYPNAKERENFNLINLIRLFPLEYKANYMTGYNGLNNVFSKYGQAVPPVYYDYTLNQLARSHSQDMATNRCFKHDSCDGTSIWTRFDSYITCSGQSSGENIAAGANPFDATNLLVCDEVNGQCAADNSGNDGHRVNIMSDSFKTLGVGWVEQSGGQYSDYLTQDFHGGNCNNINNPIYSAYHTFYPSTSTQFIAIFYSNTESVSKFSLVFEDGTSHNLPVVYGTSSKGAFITTLPSVESCAKYYFSAQTSSNVYKMPETGYFQVSKSSSCAGWVAGDT</sequence>
<dbReference type="InterPro" id="IPR035940">
    <property type="entry name" value="CAP_sf"/>
</dbReference>
<dbReference type="RefSeq" id="XP_003290274.1">
    <property type="nucleotide sequence ID" value="XM_003290226.1"/>
</dbReference>
<organism evidence="3 4">
    <name type="scientific">Dictyostelium purpureum</name>
    <name type="common">Slime mold</name>
    <dbReference type="NCBI Taxonomy" id="5786"/>
    <lineage>
        <taxon>Eukaryota</taxon>
        <taxon>Amoebozoa</taxon>
        <taxon>Evosea</taxon>
        <taxon>Eumycetozoa</taxon>
        <taxon>Dictyostelia</taxon>
        <taxon>Dictyosteliales</taxon>
        <taxon>Dictyosteliaceae</taxon>
        <taxon>Dictyostelium</taxon>
    </lineage>
</organism>
<dbReference type="InParanoid" id="F0ZS87"/>
<dbReference type="SUPFAM" id="SSF55797">
    <property type="entry name" value="PR-1-like"/>
    <property type="match status" value="1"/>
</dbReference>
<dbReference type="EMBL" id="GL871153">
    <property type="protein sequence ID" value="EGC33192.1"/>
    <property type="molecule type" value="Genomic_DNA"/>
</dbReference>
<dbReference type="OrthoDB" id="18777at2759"/>
<dbReference type="VEuPathDB" id="AmoebaDB:DICPUDRAFT_19562"/>
<gene>
    <name evidence="3" type="ORF">DICPUDRAFT_19562</name>
</gene>
<dbReference type="GeneID" id="10504630"/>
<evidence type="ECO:0000313" key="3">
    <source>
        <dbReference type="EMBL" id="EGC33192.1"/>
    </source>
</evidence>
<evidence type="ECO:0000259" key="2">
    <source>
        <dbReference type="Pfam" id="PF00188"/>
    </source>
</evidence>
<proteinExistence type="predicted"/>
<dbReference type="OMA" id="GHRVNIM"/>
<feature type="non-terminal residue" evidence="3">
    <location>
        <position position="306"/>
    </location>
</feature>
<keyword evidence="1" id="KW-0732">Signal</keyword>
<reference evidence="4" key="1">
    <citation type="journal article" date="2011" name="Genome Biol.">
        <title>Comparative genomics of the social amoebae Dictyostelium discoideum and Dictyostelium purpureum.</title>
        <authorList>
            <consortium name="US DOE Joint Genome Institute (JGI-PGF)"/>
            <person name="Sucgang R."/>
            <person name="Kuo A."/>
            <person name="Tian X."/>
            <person name="Salerno W."/>
            <person name="Parikh A."/>
            <person name="Feasley C.L."/>
            <person name="Dalin E."/>
            <person name="Tu H."/>
            <person name="Huang E."/>
            <person name="Barry K."/>
            <person name="Lindquist E."/>
            <person name="Shapiro H."/>
            <person name="Bruce D."/>
            <person name="Schmutz J."/>
            <person name="Salamov A."/>
            <person name="Fey P."/>
            <person name="Gaudet P."/>
            <person name="Anjard C."/>
            <person name="Babu M.M."/>
            <person name="Basu S."/>
            <person name="Bushmanova Y."/>
            <person name="van der Wel H."/>
            <person name="Katoh-Kurasawa M."/>
            <person name="Dinh C."/>
            <person name="Coutinho P.M."/>
            <person name="Saito T."/>
            <person name="Elias M."/>
            <person name="Schaap P."/>
            <person name="Kay R.R."/>
            <person name="Henrissat B."/>
            <person name="Eichinger L."/>
            <person name="Rivero F."/>
            <person name="Putnam N.H."/>
            <person name="West C.M."/>
            <person name="Loomis W.F."/>
            <person name="Chisholm R.L."/>
            <person name="Shaulsky G."/>
            <person name="Strassmann J.E."/>
            <person name="Queller D.C."/>
            <person name="Kuspa A."/>
            <person name="Grigoriev I.V."/>
        </authorList>
    </citation>
    <scope>NUCLEOTIDE SEQUENCE [LARGE SCALE GENOMIC DNA]</scope>
    <source>
        <strain evidence="4">QSDP1</strain>
    </source>
</reference>
<protein>
    <recommendedName>
        <fullName evidence="2">SCP domain-containing protein</fullName>
    </recommendedName>
</protein>
<name>F0ZS87_DICPU</name>
<keyword evidence="4" id="KW-1185">Reference proteome</keyword>
<feature type="domain" description="SCP" evidence="2">
    <location>
        <begin position="42"/>
        <end position="193"/>
    </location>
</feature>